<dbReference type="PROSITE" id="PS00105">
    <property type="entry name" value="AA_TRANSFER_CLASS_1"/>
    <property type="match status" value="1"/>
</dbReference>
<dbReference type="AlphaFoldDB" id="A0A7Y9ZCW0"/>
<dbReference type="InterPro" id="IPR015424">
    <property type="entry name" value="PyrdxlP-dep_Trfase"/>
</dbReference>
<dbReference type="InterPro" id="IPR015422">
    <property type="entry name" value="PyrdxlP-dep_Trfase_small"/>
</dbReference>
<gene>
    <name evidence="5" type="ORF">BJ993_000197</name>
</gene>
<protein>
    <recommendedName>
        <fullName evidence="3">Aminotransferase</fullName>
        <ecNumber evidence="3">2.6.1.-</ecNumber>
    </recommendedName>
</protein>
<dbReference type="Gene3D" id="3.90.1150.10">
    <property type="entry name" value="Aspartate Aminotransferase, domain 1"/>
    <property type="match status" value="1"/>
</dbReference>
<proteinExistence type="inferred from homology"/>
<dbReference type="InterPro" id="IPR015421">
    <property type="entry name" value="PyrdxlP-dep_Trfase_major"/>
</dbReference>
<evidence type="ECO:0000259" key="4">
    <source>
        <dbReference type="Pfam" id="PF00155"/>
    </source>
</evidence>
<dbReference type="SUPFAM" id="SSF53383">
    <property type="entry name" value="PLP-dependent transferases"/>
    <property type="match status" value="1"/>
</dbReference>
<keyword evidence="3 5" id="KW-0032">Aminotransferase</keyword>
<evidence type="ECO:0000313" key="5">
    <source>
        <dbReference type="EMBL" id="NYI43117.1"/>
    </source>
</evidence>
<dbReference type="Proteomes" id="UP000562045">
    <property type="component" value="Unassembled WGS sequence"/>
</dbReference>
<dbReference type="EC" id="2.6.1.-" evidence="3"/>
<dbReference type="InterPro" id="IPR004838">
    <property type="entry name" value="NHTrfase_class1_PyrdxlP-BS"/>
</dbReference>
<dbReference type="GO" id="GO:0030170">
    <property type="term" value="F:pyridoxal phosphate binding"/>
    <property type="evidence" value="ECO:0007669"/>
    <property type="project" value="InterPro"/>
</dbReference>
<keyword evidence="2" id="KW-0663">Pyridoxal phosphate</keyword>
<organism evidence="5 6">
    <name type="scientific">Nocardioides aromaticivorans</name>
    <dbReference type="NCBI Taxonomy" id="200618"/>
    <lineage>
        <taxon>Bacteria</taxon>
        <taxon>Bacillati</taxon>
        <taxon>Actinomycetota</taxon>
        <taxon>Actinomycetes</taxon>
        <taxon>Propionibacteriales</taxon>
        <taxon>Nocardioidaceae</taxon>
        <taxon>Nocardioides</taxon>
    </lineage>
</organism>
<comment type="cofactor">
    <cofactor evidence="1 3">
        <name>pyridoxal 5'-phosphate</name>
        <dbReference type="ChEBI" id="CHEBI:597326"/>
    </cofactor>
</comment>
<evidence type="ECO:0000256" key="2">
    <source>
        <dbReference type="ARBA" id="ARBA00022898"/>
    </source>
</evidence>
<keyword evidence="3 5" id="KW-0808">Transferase</keyword>
<dbReference type="GO" id="GO:0008483">
    <property type="term" value="F:transaminase activity"/>
    <property type="evidence" value="ECO:0007669"/>
    <property type="project" value="UniProtKB-KW"/>
</dbReference>
<dbReference type="RefSeq" id="WP_257026780.1">
    <property type="nucleotide sequence ID" value="NZ_JACBZM010000001.1"/>
</dbReference>
<evidence type="ECO:0000256" key="1">
    <source>
        <dbReference type="ARBA" id="ARBA00001933"/>
    </source>
</evidence>
<accession>A0A7Y9ZCW0</accession>
<dbReference type="EMBL" id="JACBZM010000001">
    <property type="protein sequence ID" value="NYI43117.1"/>
    <property type="molecule type" value="Genomic_DNA"/>
</dbReference>
<name>A0A7Y9ZCW0_9ACTN</name>
<reference evidence="5 6" key="1">
    <citation type="submission" date="2020-07" db="EMBL/GenBank/DDBJ databases">
        <title>Sequencing the genomes of 1000 actinobacteria strains.</title>
        <authorList>
            <person name="Klenk H.-P."/>
        </authorList>
    </citation>
    <scope>NUCLEOTIDE SEQUENCE [LARGE SCALE GENOMIC DNA]</scope>
    <source>
        <strain evidence="5 6">DSM 15131</strain>
    </source>
</reference>
<dbReference type="Gene3D" id="3.40.640.10">
    <property type="entry name" value="Type I PLP-dependent aspartate aminotransferase-like (Major domain)"/>
    <property type="match status" value="1"/>
</dbReference>
<dbReference type="PANTHER" id="PTHR42885:SF1">
    <property type="entry name" value="THREONINE-PHOSPHATE DECARBOXYLASE"/>
    <property type="match status" value="1"/>
</dbReference>
<dbReference type="NCBIfam" id="NF005915">
    <property type="entry name" value="PRK07908.1"/>
    <property type="match status" value="1"/>
</dbReference>
<feature type="domain" description="Aminotransferase class I/classII large" evidence="4">
    <location>
        <begin position="17"/>
        <end position="329"/>
    </location>
</feature>
<comment type="caution">
    <text evidence="5">The sequence shown here is derived from an EMBL/GenBank/DDBJ whole genome shotgun (WGS) entry which is preliminary data.</text>
</comment>
<dbReference type="Pfam" id="PF00155">
    <property type="entry name" value="Aminotran_1_2"/>
    <property type="match status" value="1"/>
</dbReference>
<dbReference type="InterPro" id="IPR004839">
    <property type="entry name" value="Aminotransferase_I/II_large"/>
</dbReference>
<sequence>MDDPLRHHGDVEARGAVLDFAVNVYDGPRPSWLDHALHASIDAAGAYPDADRARAAAARHHRRPQDGVLVTAGAAEAFTLVARLRPWRRPVVVHPQFTEPHAALEQAGHRVTPVVLPPPYTLDPTLVPDDADLVVVGNPTNPTGVLHPADEIRALLRPGRVVVVDEAFMDCVPGEAESLAGVRLPGLVVIRSLTKHWGIPGIRAGYLVGDAMVVTGLALNQTPWSVGTTAAAAVEACTTPVAATEAHRRAEQIRDGREHLEKGLADLGIDFLPSAASFVLARPGAGVHDELRAQGIAVRRADTFPGLDESWIRVAVRAPEVTDRLLAALSRLPHRPPTPPPPQQR</sequence>
<evidence type="ECO:0000313" key="6">
    <source>
        <dbReference type="Proteomes" id="UP000562045"/>
    </source>
</evidence>
<evidence type="ECO:0000256" key="3">
    <source>
        <dbReference type="RuleBase" id="RU000481"/>
    </source>
</evidence>
<dbReference type="PANTHER" id="PTHR42885">
    <property type="entry name" value="HISTIDINOL-PHOSPHATE AMINOTRANSFERASE-RELATED"/>
    <property type="match status" value="1"/>
</dbReference>
<comment type="similarity">
    <text evidence="3">Belongs to the class-I pyridoxal-phosphate-dependent aminotransferase family.</text>
</comment>
<dbReference type="CDD" id="cd00609">
    <property type="entry name" value="AAT_like"/>
    <property type="match status" value="1"/>
</dbReference>